<dbReference type="EMBL" id="QZWG01000009">
    <property type="protein sequence ID" value="RZB91535.1"/>
    <property type="molecule type" value="Genomic_DNA"/>
</dbReference>
<dbReference type="GO" id="GO:0008236">
    <property type="term" value="F:serine-type peptidase activity"/>
    <property type="evidence" value="ECO:0007669"/>
    <property type="project" value="UniProtKB-KW"/>
</dbReference>
<organism evidence="10 11">
    <name type="scientific">Glycine soja</name>
    <name type="common">Wild soybean</name>
    <dbReference type="NCBI Taxonomy" id="3848"/>
    <lineage>
        <taxon>Eukaryota</taxon>
        <taxon>Viridiplantae</taxon>
        <taxon>Streptophyta</taxon>
        <taxon>Embryophyta</taxon>
        <taxon>Tracheophyta</taxon>
        <taxon>Spermatophyta</taxon>
        <taxon>Magnoliopsida</taxon>
        <taxon>eudicotyledons</taxon>
        <taxon>Gunneridae</taxon>
        <taxon>Pentapetalae</taxon>
        <taxon>rosids</taxon>
        <taxon>fabids</taxon>
        <taxon>Fabales</taxon>
        <taxon>Fabaceae</taxon>
        <taxon>Papilionoideae</taxon>
        <taxon>50 kb inversion clade</taxon>
        <taxon>NPAAA clade</taxon>
        <taxon>indigoferoid/millettioid clade</taxon>
        <taxon>Phaseoleae</taxon>
        <taxon>Glycine</taxon>
        <taxon>Glycine subgen. Soja</taxon>
    </lineage>
</organism>
<evidence type="ECO:0000256" key="4">
    <source>
        <dbReference type="ARBA" id="ARBA00022729"/>
    </source>
</evidence>
<comment type="similarity">
    <text evidence="1">Belongs to the peptidase S8 family.</text>
</comment>
<dbReference type="InterPro" id="IPR002813">
    <property type="entry name" value="Arg_biosynth_ArgJ"/>
</dbReference>
<dbReference type="InterPro" id="IPR010259">
    <property type="entry name" value="S8pro/Inhibitor_I9"/>
</dbReference>
<keyword evidence="11" id="KW-1185">Reference proteome</keyword>
<keyword evidence="10" id="KW-0808">Transferase</keyword>
<keyword evidence="2" id="KW-0055">Arginine biosynthesis</keyword>
<evidence type="ECO:0000256" key="6">
    <source>
        <dbReference type="ARBA" id="ARBA00022825"/>
    </source>
</evidence>
<protein>
    <submittedName>
        <fullName evidence="10">Subtilisin-like protease</fullName>
        <ecNumber evidence="10">2.3.1.35</ecNumber>
    </submittedName>
</protein>
<evidence type="ECO:0000259" key="9">
    <source>
        <dbReference type="Pfam" id="PF05922"/>
    </source>
</evidence>
<dbReference type="GO" id="GO:0006508">
    <property type="term" value="P:proteolysis"/>
    <property type="evidence" value="ECO:0007669"/>
    <property type="project" value="UniProtKB-KW"/>
</dbReference>
<dbReference type="InterPro" id="IPR016117">
    <property type="entry name" value="ArgJ-like_dom_sf"/>
</dbReference>
<dbReference type="AlphaFoldDB" id="A0A445IZJ7"/>
<evidence type="ECO:0000256" key="3">
    <source>
        <dbReference type="ARBA" id="ARBA00022670"/>
    </source>
</evidence>
<keyword evidence="5" id="KW-0378">Hydrolase</keyword>
<dbReference type="Pfam" id="PF05922">
    <property type="entry name" value="Inhibitor_I9"/>
    <property type="match status" value="1"/>
</dbReference>
<dbReference type="Gene3D" id="3.60.70.12">
    <property type="entry name" value="L-amino peptidase D-ALA esterase/amidase"/>
    <property type="match status" value="1"/>
</dbReference>
<dbReference type="EC" id="2.3.1.35" evidence="10"/>
<evidence type="ECO:0000256" key="7">
    <source>
        <dbReference type="ARBA" id="ARBA00023268"/>
    </source>
</evidence>
<dbReference type="InterPro" id="IPR037045">
    <property type="entry name" value="S8pro/Inhibitor_I9_sf"/>
</dbReference>
<sequence length="511" mass="56767">CYIVYLGAHSHGPTPSSIDLETATHFHYDFLGSILGSHEKAKEAIIYSYNKQINGFAAALEEEEAADIAENPNTVSVFLSKEHKLHTTRSWEFLGLQRNGRNTTWQKGRFGENTIISNIDTNSAAVAITTTDLVSKSVAIESLVGGTKLKVGGMAKGSGMIHPNMDTMLGERRVPTAAQVVEGKVVYKSKRLMLYDIRQMGLWGHPKLGNKTVDVCTIGKNLFKEKLKLLKTKLWGWHVEVFDGLGANINSKVEELEVVKTRLCVRVEDVGGRRLILSKEFWRSLKKWPKNIGWDGFMRKYLHCTKIVISEREAHRGPACRSPRHVHQDEQNEDADISGRAFVPHRLLDARHAQGNQGGQARQRHAAAVLHRHRDQWLPLRLPLRGVGRIHFVTSVGGGVARIARIGEGHDTQAVAREVVRRDKAATYQFTITPRVKSVLDKIVEDGRYCVVTHGGNDEYQKSTVEGATSEEEIPIDPNATLVATTQSVQAENTDPNSTSGQNIKTNGAMQ</sequence>
<dbReference type="SUPFAM" id="SSF56266">
    <property type="entry name" value="DmpA/ArgJ-like"/>
    <property type="match status" value="1"/>
</dbReference>
<dbReference type="PANTHER" id="PTHR23100">
    <property type="entry name" value="ARGININE BIOSYNTHESIS BIFUNCTIONAL PROTEIN ARGJ"/>
    <property type="match status" value="1"/>
</dbReference>
<keyword evidence="10" id="KW-0012">Acyltransferase</keyword>
<accession>A0A445IZJ7</accession>
<keyword evidence="3 10" id="KW-0645">Protease</keyword>
<gene>
    <name evidence="10" type="ORF">D0Y65_023790</name>
</gene>
<reference evidence="10 11" key="1">
    <citation type="submission" date="2018-09" db="EMBL/GenBank/DDBJ databases">
        <title>A high-quality reference genome of wild soybean provides a powerful tool to mine soybean genomes.</title>
        <authorList>
            <person name="Xie M."/>
            <person name="Chung C.Y.L."/>
            <person name="Li M.-W."/>
            <person name="Wong F.-L."/>
            <person name="Chan T.-F."/>
            <person name="Lam H.-M."/>
        </authorList>
    </citation>
    <scope>NUCLEOTIDE SEQUENCE [LARGE SCALE GENOMIC DNA]</scope>
    <source>
        <strain evidence="11">cv. W05</strain>
        <tissue evidence="10">Hypocotyl of etiolated seedlings</tissue>
    </source>
</reference>
<feature type="region of interest" description="Disordered" evidence="8">
    <location>
        <begin position="488"/>
        <end position="511"/>
    </location>
</feature>
<keyword evidence="4" id="KW-0732">Signal</keyword>
<name>A0A445IZJ7_GLYSO</name>
<dbReference type="Gene3D" id="3.30.70.80">
    <property type="entry name" value="Peptidase S8 propeptide/proteinase inhibitor I9"/>
    <property type="match status" value="1"/>
</dbReference>
<dbReference type="Proteomes" id="UP000289340">
    <property type="component" value="Chromosome 9"/>
</dbReference>
<keyword evidence="6" id="KW-0720">Serine protease</keyword>
<dbReference type="Pfam" id="PF01960">
    <property type="entry name" value="ArgJ"/>
    <property type="match status" value="1"/>
</dbReference>
<evidence type="ECO:0000256" key="2">
    <source>
        <dbReference type="ARBA" id="ARBA00022571"/>
    </source>
</evidence>
<dbReference type="GO" id="GO:0006592">
    <property type="term" value="P:ornithine biosynthetic process"/>
    <property type="evidence" value="ECO:0007669"/>
    <property type="project" value="TreeGrafter"/>
</dbReference>
<evidence type="ECO:0000256" key="5">
    <source>
        <dbReference type="ARBA" id="ARBA00022801"/>
    </source>
</evidence>
<proteinExistence type="inferred from homology"/>
<evidence type="ECO:0000256" key="1">
    <source>
        <dbReference type="ARBA" id="ARBA00011073"/>
    </source>
</evidence>
<comment type="caution">
    <text evidence="10">The sequence shown here is derived from an EMBL/GenBank/DDBJ whole genome shotgun (WGS) entry which is preliminary data.</text>
</comment>
<evidence type="ECO:0000313" key="11">
    <source>
        <dbReference type="Proteomes" id="UP000289340"/>
    </source>
</evidence>
<dbReference type="PANTHER" id="PTHR23100:SF0">
    <property type="entry name" value="ARGININE BIOSYNTHESIS BIFUNCTIONAL PROTEIN ARGJ, MITOCHONDRIAL"/>
    <property type="match status" value="1"/>
</dbReference>
<evidence type="ECO:0000256" key="8">
    <source>
        <dbReference type="SAM" id="MobiDB-lite"/>
    </source>
</evidence>
<evidence type="ECO:0000313" key="10">
    <source>
        <dbReference type="EMBL" id="RZB91535.1"/>
    </source>
</evidence>
<dbReference type="GO" id="GO:0004358">
    <property type="term" value="F:L-glutamate N-acetyltransferase activity, acting on acetyl-L-ornithine as donor"/>
    <property type="evidence" value="ECO:0007669"/>
    <property type="project" value="UniProtKB-EC"/>
</dbReference>
<feature type="non-terminal residue" evidence="10">
    <location>
        <position position="1"/>
    </location>
</feature>
<dbReference type="GO" id="GO:0004042">
    <property type="term" value="F:L-glutamate N-acetyltransferase activity"/>
    <property type="evidence" value="ECO:0007669"/>
    <property type="project" value="TreeGrafter"/>
</dbReference>
<dbReference type="GO" id="GO:0006526">
    <property type="term" value="P:L-arginine biosynthetic process"/>
    <property type="evidence" value="ECO:0007669"/>
    <property type="project" value="UniProtKB-KW"/>
</dbReference>
<keyword evidence="2" id="KW-0028">Amino-acid biosynthesis</keyword>
<keyword evidence="7" id="KW-0511">Multifunctional enzyme</keyword>
<feature type="domain" description="Inhibitor I9" evidence="9">
    <location>
        <begin position="2"/>
        <end position="86"/>
    </location>
</feature>
<dbReference type="FunFam" id="3.30.70.80:FF:000002">
    <property type="entry name" value="Subtilisin-like protease SBT5.3"/>
    <property type="match status" value="1"/>
</dbReference>